<dbReference type="InParanoid" id="A0A369J2Z2"/>
<keyword evidence="3" id="KW-1185">Reference proteome</keyword>
<dbReference type="AlphaFoldDB" id="A0A369J2Z2"/>
<dbReference type="OrthoDB" id="5086500at2759"/>
<evidence type="ECO:0000256" key="1">
    <source>
        <dbReference type="SAM" id="Phobius"/>
    </source>
</evidence>
<dbReference type="PANTHER" id="PTHR34414:SF1">
    <property type="entry name" value="SUBTILISIN-LIKE SERINE PROTEASE"/>
    <property type="match status" value="1"/>
</dbReference>
<comment type="caution">
    <text evidence="2">The sequence shown here is derived from an EMBL/GenBank/DDBJ whole genome shotgun (WGS) entry which is preliminary data.</text>
</comment>
<evidence type="ECO:0000313" key="3">
    <source>
        <dbReference type="Proteomes" id="UP000076154"/>
    </source>
</evidence>
<dbReference type="EMBL" id="LUEZ02000096">
    <property type="protein sequence ID" value="RDB14755.1"/>
    <property type="molecule type" value="Genomic_DNA"/>
</dbReference>
<dbReference type="InterPro" id="IPR046536">
    <property type="entry name" value="DUF6601"/>
</dbReference>
<proteinExistence type="predicted"/>
<dbReference type="STRING" id="39966.A0A369J2Z2"/>
<gene>
    <name evidence="2" type="ORF">Hypma_016395</name>
</gene>
<keyword evidence="1" id="KW-0472">Membrane</keyword>
<dbReference type="PANTHER" id="PTHR34414">
    <property type="entry name" value="HET DOMAIN-CONTAINING PROTEIN-RELATED"/>
    <property type="match status" value="1"/>
</dbReference>
<feature type="transmembrane region" description="Helical" evidence="1">
    <location>
        <begin position="243"/>
        <end position="265"/>
    </location>
</feature>
<reference evidence="2" key="1">
    <citation type="submission" date="2018-04" db="EMBL/GenBank/DDBJ databases">
        <title>Whole genome sequencing of Hypsizygus marmoreus.</title>
        <authorList>
            <person name="Choi I.-G."/>
            <person name="Min B."/>
            <person name="Kim J.-G."/>
            <person name="Kim S."/>
            <person name="Oh Y.-L."/>
            <person name="Kong W.-S."/>
            <person name="Park H."/>
            <person name="Jeong J."/>
            <person name="Song E.-S."/>
        </authorList>
    </citation>
    <scope>NUCLEOTIDE SEQUENCE [LARGE SCALE GENOMIC DNA]</scope>
    <source>
        <strain evidence="2">51987-8</strain>
    </source>
</reference>
<feature type="transmembrane region" description="Helical" evidence="1">
    <location>
        <begin position="277"/>
        <end position="305"/>
    </location>
</feature>
<keyword evidence="1" id="KW-0812">Transmembrane</keyword>
<name>A0A369J2Z2_HYPMA</name>
<organism evidence="2 3">
    <name type="scientific">Hypsizygus marmoreus</name>
    <name type="common">White beech mushroom</name>
    <name type="synonym">Agaricus marmoreus</name>
    <dbReference type="NCBI Taxonomy" id="39966"/>
    <lineage>
        <taxon>Eukaryota</taxon>
        <taxon>Fungi</taxon>
        <taxon>Dikarya</taxon>
        <taxon>Basidiomycota</taxon>
        <taxon>Agaricomycotina</taxon>
        <taxon>Agaricomycetes</taxon>
        <taxon>Agaricomycetidae</taxon>
        <taxon>Agaricales</taxon>
        <taxon>Tricholomatineae</taxon>
        <taxon>Lyophyllaceae</taxon>
        <taxon>Hypsizygus</taxon>
    </lineage>
</organism>
<dbReference type="Pfam" id="PF20246">
    <property type="entry name" value="DUF6601"/>
    <property type="match status" value="1"/>
</dbReference>
<dbReference type="Proteomes" id="UP000076154">
    <property type="component" value="Unassembled WGS sequence"/>
</dbReference>
<sequence>MFPIGKPAHSPIGKPARSPPFESTHAITTAVGDPQTETIPGHAVPLTTKSVREFLYKELSTERLSSVYRHLWMCGLRGNMHALHWQRMMSRTIVITENPALHLVWFQSTIYMKPIPRCLLDFSFWEQWICSSDGSPEGELLWKEANGFMMTYCHLIAHESDFRIALELGLLPPTTRWMQWCKLRMDLLASLSPPNSNDIVAPRYHFGELRLFRLNFVYRVFRFKPLGFHHQYRDYQTFFSRRFTWILALFVYASVILTAFQTVLATDTLPESVRRTAYWFAVLVLIAIAAGAAVQGTLFVLLVLFNLNWTLNRQ</sequence>
<keyword evidence="1" id="KW-1133">Transmembrane helix</keyword>
<accession>A0A369J2Z2</accession>
<protein>
    <submittedName>
        <fullName evidence="2">Uncharacterized protein</fullName>
    </submittedName>
</protein>
<evidence type="ECO:0000313" key="2">
    <source>
        <dbReference type="EMBL" id="RDB14755.1"/>
    </source>
</evidence>